<proteinExistence type="predicted"/>
<evidence type="ECO:0000313" key="1">
    <source>
        <dbReference type="EMBL" id="VDP18879.1"/>
    </source>
</evidence>
<dbReference type="Proteomes" id="UP000050761">
    <property type="component" value="Unassembled WGS sequence"/>
</dbReference>
<dbReference type="EMBL" id="UZAH01031970">
    <property type="protein sequence ID" value="VDP18879.1"/>
    <property type="molecule type" value="Genomic_DNA"/>
</dbReference>
<accession>A0A3P8F465</accession>
<dbReference type="WBParaSite" id="HPBE_0002022701-mRNA-1">
    <property type="protein sequence ID" value="HPBE_0002022701-mRNA-1"/>
    <property type="gene ID" value="HPBE_0002022701"/>
</dbReference>
<keyword evidence="2" id="KW-1185">Reference proteome</keyword>
<organism evidence="2 3">
    <name type="scientific">Heligmosomoides polygyrus</name>
    <name type="common">Parasitic roundworm</name>
    <dbReference type="NCBI Taxonomy" id="6339"/>
    <lineage>
        <taxon>Eukaryota</taxon>
        <taxon>Metazoa</taxon>
        <taxon>Ecdysozoa</taxon>
        <taxon>Nematoda</taxon>
        <taxon>Chromadorea</taxon>
        <taxon>Rhabditida</taxon>
        <taxon>Rhabditina</taxon>
        <taxon>Rhabditomorpha</taxon>
        <taxon>Strongyloidea</taxon>
        <taxon>Heligmosomidae</taxon>
        <taxon>Heligmosomoides</taxon>
    </lineage>
</organism>
<sequence length="51" mass="6049">MCLGIQVCRIRCSLRMGNQPFTRRSHRKRRRFFKSLLESSLTTTVTMSTRT</sequence>
<name>A0A183GDB7_HELPZ</name>
<evidence type="ECO:0000313" key="2">
    <source>
        <dbReference type="Proteomes" id="UP000050761"/>
    </source>
</evidence>
<reference evidence="1 2" key="1">
    <citation type="submission" date="2018-11" db="EMBL/GenBank/DDBJ databases">
        <authorList>
            <consortium name="Pathogen Informatics"/>
        </authorList>
    </citation>
    <scope>NUCLEOTIDE SEQUENCE [LARGE SCALE GENOMIC DNA]</scope>
</reference>
<gene>
    <name evidence="1" type="ORF">HPBE_LOCUS20226</name>
</gene>
<protein>
    <submittedName>
        <fullName evidence="1 3">Uncharacterized protein</fullName>
    </submittedName>
</protein>
<accession>A0A183GDB7</accession>
<dbReference type="AlphaFoldDB" id="A0A183GDB7"/>
<reference evidence="3" key="2">
    <citation type="submission" date="2019-09" db="UniProtKB">
        <authorList>
            <consortium name="WormBaseParasite"/>
        </authorList>
    </citation>
    <scope>IDENTIFICATION</scope>
</reference>
<evidence type="ECO:0000313" key="3">
    <source>
        <dbReference type="WBParaSite" id="HPBE_0002022701-mRNA-1"/>
    </source>
</evidence>